<evidence type="ECO:0000256" key="5">
    <source>
        <dbReference type="RuleBase" id="RU003939"/>
    </source>
</evidence>
<dbReference type="GO" id="GO:0030527">
    <property type="term" value="F:structural constituent of chromatin"/>
    <property type="evidence" value="ECO:0007669"/>
    <property type="project" value="InterPro"/>
</dbReference>
<evidence type="ECO:0000313" key="6">
    <source>
        <dbReference type="EMBL" id="EGK72000.1"/>
    </source>
</evidence>
<dbReference type="Gene3D" id="4.10.520.10">
    <property type="entry name" value="IHF-like DNA-binding proteins"/>
    <property type="match status" value="1"/>
</dbReference>
<name>F5RBY3_METUF</name>
<dbReference type="InterPro" id="IPR000119">
    <property type="entry name" value="Hist_DNA-bd"/>
</dbReference>
<dbReference type="PANTHER" id="PTHR33175">
    <property type="entry name" value="DNA-BINDING PROTEIN HU"/>
    <property type="match status" value="1"/>
</dbReference>
<sequence>MNQAETIRTVAEVAEVPKAQVKHILETLGEVIKANLTSNGDEVALPGAGKLKASLRAGRTGRNPQTGQEVQIPAALTVKFSATKALKDAINA</sequence>
<dbReference type="EMBL" id="AFHG01000044">
    <property type="protein sequence ID" value="EGK72000.1"/>
    <property type="molecule type" value="Genomic_DNA"/>
</dbReference>
<dbReference type="SUPFAM" id="SSF47729">
    <property type="entry name" value="IHF-like DNA-binding proteins"/>
    <property type="match status" value="1"/>
</dbReference>
<accession>F5RBY3</accession>
<dbReference type="OrthoDB" id="9799835at2"/>
<keyword evidence="4 6" id="KW-0238">DNA-binding</keyword>
<organism evidence="6 7">
    <name type="scientific">Methyloversatilis universalis (strain ATCC BAA-1314 / DSM 25237 / JCM 13912 / CCUG 52030 / FAM5)</name>
    <dbReference type="NCBI Taxonomy" id="1000565"/>
    <lineage>
        <taxon>Bacteria</taxon>
        <taxon>Pseudomonadati</taxon>
        <taxon>Pseudomonadota</taxon>
        <taxon>Betaproteobacteria</taxon>
        <taxon>Nitrosomonadales</taxon>
        <taxon>Sterolibacteriaceae</taxon>
        <taxon>Methyloversatilis</taxon>
    </lineage>
</organism>
<dbReference type="AlphaFoldDB" id="F5RBY3"/>
<dbReference type="Pfam" id="PF00216">
    <property type="entry name" value="Bac_DNA_binding"/>
    <property type="match status" value="1"/>
</dbReference>
<evidence type="ECO:0000313" key="7">
    <source>
        <dbReference type="Proteomes" id="UP000005019"/>
    </source>
</evidence>
<dbReference type="RefSeq" id="WP_008060853.1">
    <property type="nucleotide sequence ID" value="NZ_AFHG01000044.1"/>
</dbReference>
<dbReference type="PANTHER" id="PTHR33175:SF12">
    <property type="entry name" value="DNA-BINDING PROTEIN HU-ALPHA"/>
    <property type="match status" value="1"/>
</dbReference>
<protein>
    <submittedName>
        <fullName evidence="6">DNA-binding protein HU-alpha</fullName>
    </submittedName>
</protein>
<evidence type="ECO:0000256" key="1">
    <source>
        <dbReference type="ARBA" id="ARBA00003819"/>
    </source>
</evidence>
<evidence type="ECO:0000256" key="3">
    <source>
        <dbReference type="ARBA" id="ARBA00023067"/>
    </source>
</evidence>
<gene>
    <name evidence="6" type="ORF">METUNv1_01778</name>
</gene>
<dbReference type="STRING" id="1000565.METUNv1_01778"/>
<comment type="caution">
    <text evidence="6">The sequence shown here is derived from an EMBL/GenBank/DDBJ whole genome shotgun (WGS) entry which is preliminary data.</text>
</comment>
<dbReference type="SMART" id="SM00411">
    <property type="entry name" value="BHL"/>
    <property type="match status" value="1"/>
</dbReference>
<comment type="similarity">
    <text evidence="2 5">Belongs to the bacterial histone-like protein family.</text>
</comment>
<proteinExistence type="inferred from homology"/>
<keyword evidence="7" id="KW-1185">Reference proteome</keyword>
<keyword evidence="3" id="KW-0226">DNA condensation</keyword>
<dbReference type="InterPro" id="IPR010992">
    <property type="entry name" value="IHF-like_DNA-bd_dom_sf"/>
</dbReference>
<dbReference type="eggNOG" id="COG0776">
    <property type="taxonomic scope" value="Bacteria"/>
</dbReference>
<dbReference type="Proteomes" id="UP000005019">
    <property type="component" value="Unassembled WGS sequence"/>
</dbReference>
<dbReference type="CDD" id="cd13831">
    <property type="entry name" value="HU"/>
    <property type="match status" value="1"/>
</dbReference>
<reference evidence="6 7" key="1">
    <citation type="journal article" date="2011" name="J. Bacteriol.">
        <title>Genome sequence of Methyloversatilis universalis FAM5T, a methylotrophic representative of the order Rhodocyclales.</title>
        <authorList>
            <person name="Kittichotirat W."/>
            <person name="Good N.M."/>
            <person name="Hall R."/>
            <person name="Bringel F."/>
            <person name="Lajus A."/>
            <person name="Medigue C."/>
            <person name="Smalley N.E."/>
            <person name="Beck D."/>
            <person name="Bumgarner R."/>
            <person name="Vuilleumier S."/>
            <person name="Kalyuzhnaya M.G."/>
        </authorList>
    </citation>
    <scope>NUCLEOTIDE SEQUENCE [LARGE SCALE GENOMIC DNA]</scope>
    <source>
        <strain evidence="7">ATCC BAA-1314 / JCM 13912 / FAM5</strain>
    </source>
</reference>
<dbReference type="GO" id="GO:0003677">
    <property type="term" value="F:DNA binding"/>
    <property type="evidence" value="ECO:0007669"/>
    <property type="project" value="UniProtKB-KW"/>
</dbReference>
<dbReference type="PRINTS" id="PR01727">
    <property type="entry name" value="DNABINDINGHU"/>
</dbReference>
<evidence type="ECO:0000256" key="2">
    <source>
        <dbReference type="ARBA" id="ARBA00010529"/>
    </source>
</evidence>
<dbReference type="GO" id="GO:0030261">
    <property type="term" value="P:chromosome condensation"/>
    <property type="evidence" value="ECO:0007669"/>
    <property type="project" value="UniProtKB-KW"/>
</dbReference>
<dbReference type="GO" id="GO:0005829">
    <property type="term" value="C:cytosol"/>
    <property type="evidence" value="ECO:0007669"/>
    <property type="project" value="TreeGrafter"/>
</dbReference>
<comment type="function">
    <text evidence="1">Histone-like DNA-binding protein which is capable of wrapping DNA to stabilize it, and thus to prevent its denaturation under extreme environmental conditions.</text>
</comment>
<evidence type="ECO:0000256" key="4">
    <source>
        <dbReference type="ARBA" id="ARBA00023125"/>
    </source>
</evidence>